<dbReference type="PANTHER" id="PTHR43685:SF2">
    <property type="entry name" value="GLYCOSYLTRANSFERASE 2-LIKE DOMAIN-CONTAINING PROTEIN"/>
    <property type="match status" value="1"/>
</dbReference>
<dbReference type="Pfam" id="PF00535">
    <property type="entry name" value="Glycos_transf_2"/>
    <property type="match status" value="1"/>
</dbReference>
<dbReference type="EMBL" id="BARU01035652">
    <property type="protein sequence ID" value="GAH82933.1"/>
    <property type="molecule type" value="Genomic_DNA"/>
</dbReference>
<dbReference type="InterPro" id="IPR050834">
    <property type="entry name" value="Glycosyltransf_2"/>
</dbReference>
<sequence>MYPRISIVMPSFNQGKYIEESIKSVLDQNYPNLEFMVLDGGSTDGSREIIERYADKL</sequence>
<dbReference type="InterPro" id="IPR029044">
    <property type="entry name" value="Nucleotide-diphossugar_trans"/>
</dbReference>
<proteinExistence type="predicted"/>
<name>X1KLH1_9ZZZZ</name>
<protein>
    <recommendedName>
        <fullName evidence="1">Glycosyltransferase 2-like domain-containing protein</fullName>
    </recommendedName>
</protein>
<dbReference type="PANTHER" id="PTHR43685">
    <property type="entry name" value="GLYCOSYLTRANSFERASE"/>
    <property type="match status" value="1"/>
</dbReference>
<feature type="non-terminal residue" evidence="2">
    <location>
        <position position="57"/>
    </location>
</feature>
<feature type="domain" description="Glycosyltransferase 2-like" evidence="1">
    <location>
        <begin position="6"/>
        <end position="55"/>
    </location>
</feature>
<organism evidence="2">
    <name type="scientific">marine sediment metagenome</name>
    <dbReference type="NCBI Taxonomy" id="412755"/>
    <lineage>
        <taxon>unclassified sequences</taxon>
        <taxon>metagenomes</taxon>
        <taxon>ecological metagenomes</taxon>
    </lineage>
</organism>
<accession>X1KLH1</accession>
<comment type="caution">
    <text evidence="2">The sequence shown here is derived from an EMBL/GenBank/DDBJ whole genome shotgun (WGS) entry which is preliminary data.</text>
</comment>
<dbReference type="AlphaFoldDB" id="X1KLH1"/>
<reference evidence="2" key="1">
    <citation type="journal article" date="2014" name="Front. Microbiol.">
        <title>High frequency of phylogenetically diverse reductive dehalogenase-homologous genes in deep subseafloor sedimentary metagenomes.</title>
        <authorList>
            <person name="Kawai M."/>
            <person name="Futagami T."/>
            <person name="Toyoda A."/>
            <person name="Takaki Y."/>
            <person name="Nishi S."/>
            <person name="Hori S."/>
            <person name="Arai W."/>
            <person name="Tsubouchi T."/>
            <person name="Morono Y."/>
            <person name="Uchiyama I."/>
            <person name="Ito T."/>
            <person name="Fujiyama A."/>
            <person name="Inagaki F."/>
            <person name="Takami H."/>
        </authorList>
    </citation>
    <scope>NUCLEOTIDE SEQUENCE</scope>
    <source>
        <strain evidence="2">Expedition CK06-06</strain>
    </source>
</reference>
<dbReference type="InterPro" id="IPR001173">
    <property type="entry name" value="Glyco_trans_2-like"/>
</dbReference>
<dbReference type="Gene3D" id="3.90.550.10">
    <property type="entry name" value="Spore Coat Polysaccharide Biosynthesis Protein SpsA, Chain A"/>
    <property type="match status" value="1"/>
</dbReference>
<dbReference type="SUPFAM" id="SSF53448">
    <property type="entry name" value="Nucleotide-diphospho-sugar transferases"/>
    <property type="match status" value="1"/>
</dbReference>
<evidence type="ECO:0000313" key="2">
    <source>
        <dbReference type="EMBL" id="GAH82933.1"/>
    </source>
</evidence>
<gene>
    <name evidence="2" type="ORF">S03H2_55768</name>
</gene>
<evidence type="ECO:0000259" key="1">
    <source>
        <dbReference type="Pfam" id="PF00535"/>
    </source>
</evidence>